<evidence type="ECO:0000256" key="1">
    <source>
        <dbReference type="ARBA" id="ARBA00001913"/>
    </source>
</evidence>
<feature type="domain" description="Sulfatase N-terminal" evidence="7">
    <location>
        <begin position="16"/>
        <end position="73"/>
    </location>
</feature>
<dbReference type="InterPro" id="IPR000917">
    <property type="entry name" value="Sulfatase_N"/>
</dbReference>
<organism evidence="8 9">
    <name type="scientific">Haemaphysalis longicornis</name>
    <name type="common">Bush tick</name>
    <dbReference type="NCBI Taxonomy" id="44386"/>
    <lineage>
        <taxon>Eukaryota</taxon>
        <taxon>Metazoa</taxon>
        <taxon>Ecdysozoa</taxon>
        <taxon>Arthropoda</taxon>
        <taxon>Chelicerata</taxon>
        <taxon>Arachnida</taxon>
        <taxon>Acari</taxon>
        <taxon>Parasitiformes</taxon>
        <taxon>Ixodida</taxon>
        <taxon>Ixodoidea</taxon>
        <taxon>Ixodidae</taxon>
        <taxon>Haemaphysalinae</taxon>
        <taxon>Haemaphysalis</taxon>
    </lineage>
</organism>
<keyword evidence="3" id="KW-0479">Metal-binding</keyword>
<accession>A0A9J6G4U5</accession>
<evidence type="ECO:0000313" key="9">
    <source>
        <dbReference type="Proteomes" id="UP000821853"/>
    </source>
</evidence>
<name>A0A9J6G4U5_HAELO</name>
<comment type="cofactor">
    <cofactor evidence="1">
        <name>Ca(2+)</name>
        <dbReference type="ChEBI" id="CHEBI:29108"/>
    </cofactor>
</comment>
<dbReference type="GO" id="GO:0008484">
    <property type="term" value="F:sulfuric ester hydrolase activity"/>
    <property type="evidence" value="ECO:0007669"/>
    <property type="project" value="InterPro"/>
</dbReference>
<dbReference type="Gene3D" id="3.40.720.10">
    <property type="entry name" value="Alkaline Phosphatase, subunit A"/>
    <property type="match status" value="1"/>
</dbReference>
<dbReference type="PANTHER" id="PTHR10342">
    <property type="entry name" value="ARYLSULFATASE"/>
    <property type="match status" value="1"/>
</dbReference>
<dbReference type="Pfam" id="PF00884">
    <property type="entry name" value="Sulfatase"/>
    <property type="match status" value="1"/>
</dbReference>
<dbReference type="InterPro" id="IPR047115">
    <property type="entry name" value="ARSB"/>
</dbReference>
<evidence type="ECO:0000256" key="2">
    <source>
        <dbReference type="ARBA" id="ARBA00008779"/>
    </source>
</evidence>
<dbReference type="GO" id="GO:0046872">
    <property type="term" value="F:metal ion binding"/>
    <property type="evidence" value="ECO:0007669"/>
    <property type="project" value="UniProtKB-KW"/>
</dbReference>
<dbReference type="SUPFAM" id="SSF53649">
    <property type="entry name" value="Alkaline phosphatase-like"/>
    <property type="match status" value="1"/>
</dbReference>
<evidence type="ECO:0000256" key="3">
    <source>
        <dbReference type="ARBA" id="ARBA00022723"/>
    </source>
</evidence>
<dbReference type="Proteomes" id="UP000821853">
    <property type="component" value="Chromosome 3"/>
</dbReference>
<sequence>MTKVGFELPDGAIGCLGWDDVSFHGSAQIPTPNLDALAADGIILNNYYAQPLCTPSRAALLTGMYPIHTAIGTLDALLEDPAAPETQIQGYVALLTEKQAELRALDAQIQAQLSDEAFQADYATAWDYEHSICEIRARVNTTRSSPLPSPVPRAPLLVDIRNIEG</sequence>
<keyword evidence="4" id="KW-0378">Hydrolase</keyword>
<dbReference type="VEuPathDB" id="VectorBase:HLOH_048163"/>
<gene>
    <name evidence="8" type="ORF">HPB48_015130</name>
</gene>
<dbReference type="InterPro" id="IPR024607">
    <property type="entry name" value="Sulfatase_CS"/>
</dbReference>
<dbReference type="PROSITE" id="PS00523">
    <property type="entry name" value="SULFATASE_1"/>
    <property type="match status" value="1"/>
</dbReference>
<comment type="caution">
    <text evidence="8">The sequence shown here is derived from an EMBL/GenBank/DDBJ whole genome shotgun (WGS) entry which is preliminary data.</text>
</comment>
<dbReference type="PANTHER" id="PTHR10342:SF273">
    <property type="entry name" value="RE14504P"/>
    <property type="match status" value="1"/>
</dbReference>
<evidence type="ECO:0000256" key="5">
    <source>
        <dbReference type="ARBA" id="ARBA00022837"/>
    </source>
</evidence>
<dbReference type="AlphaFoldDB" id="A0A9J6G4U5"/>
<keyword evidence="9" id="KW-1185">Reference proteome</keyword>
<reference evidence="8 9" key="1">
    <citation type="journal article" date="2020" name="Cell">
        <title>Large-Scale Comparative Analyses of Tick Genomes Elucidate Their Genetic Diversity and Vector Capacities.</title>
        <authorList>
            <consortium name="Tick Genome and Microbiome Consortium (TIGMIC)"/>
            <person name="Jia N."/>
            <person name="Wang J."/>
            <person name="Shi W."/>
            <person name="Du L."/>
            <person name="Sun Y."/>
            <person name="Zhan W."/>
            <person name="Jiang J.F."/>
            <person name="Wang Q."/>
            <person name="Zhang B."/>
            <person name="Ji P."/>
            <person name="Bell-Sakyi L."/>
            <person name="Cui X.M."/>
            <person name="Yuan T.T."/>
            <person name="Jiang B.G."/>
            <person name="Yang W.F."/>
            <person name="Lam T.T."/>
            <person name="Chang Q.C."/>
            <person name="Ding S.J."/>
            <person name="Wang X.J."/>
            <person name="Zhu J.G."/>
            <person name="Ruan X.D."/>
            <person name="Zhao L."/>
            <person name="Wei J.T."/>
            <person name="Ye R.Z."/>
            <person name="Que T.C."/>
            <person name="Du C.H."/>
            <person name="Zhou Y.H."/>
            <person name="Cheng J.X."/>
            <person name="Dai P.F."/>
            <person name="Guo W.B."/>
            <person name="Han X.H."/>
            <person name="Huang E.J."/>
            <person name="Li L.F."/>
            <person name="Wei W."/>
            <person name="Gao Y.C."/>
            <person name="Liu J.Z."/>
            <person name="Shao H.Z."/>
            <person name="Wang X."/>
            <person name="Wang C.C."/>
            <person name="Yang T.C."/>
            <person name="Huo Q.B."/>
            <person name="Li W."/>
            <person name="Chen H.Y."/>
            <person name="Chen S.E."/>
            <person name="Zhou L.G."/>
            <person name="Ni X.B."/>
            <person name="Tian J.H."/>
            <person name="Sheng Y."/>
            <person name="Liu T."/>
            <person name="Pan Y.S."/>
            <person name="Xia L.Y."/>
            <person name="Li J."/>
            <person name="Zhao F."/>
            <person name="Cao W.C."/>
        </authorList>
    </citation>
    <scope>NUCLEOTIDE SEQUENCE [LARGE SCALE GENOMIC DNA]</scope>
    <source>
        <strain evidence="8">HaeL-2018</strain>
    </source>
</reference>
<keyword evidence="6" id="KW-0325">Glycoprotein</keyword>
<dbReference type="OrthoDB" id="6503793at2759"/>
<comment type="similarity">
    <text evidence="2">Belongs to the sulfatase family.</text>
</comment>
<dbReference type="InterPro" id="IPR017850">
    <property type="entry name" value="Alkaline_phosphatase_core_sf"/>
</dbReference>
<evidence type="ECO:0000256" key="6">
    <source>
        <dbReference type="ARBA" id="ARBA00023180"/>
    </source>
</evidence>
<protein>
    <recommendedName>
        <fullName evidence="7">Sulfatase N-terminal domain-containing protein</fullName>
    </recommendedName>
</protein>
<evidence type="ECO:0000259" key="7">
    <source>
        <dbReference type="Pfam" id="PF00884"/>
    </source>
</evidence>
<keyword evidence="5" id="KW-0106">Calcium</keyword>
<evidence type="ECO:0000256" key="4">
    <source>
        <dbReference type="ARBA" id="ARBA00022801"/>
    </source>
</evidence>
<evidence type="ECO:0000313" key="8">
    <source>
        <dbReference type="EMBL" id="KAH9370115.1"/>
    </source>
</evidence>
<dbReference type="EMBL" id="JABSTR010000005">
    <property type="protein sequence ID" value="KAH9370115.1"/>
    <property type="molecule type" value="Genomic_DNA"/>
</dbReference>
<proteinExistence type="inferred from homology"/>